<dbReference type="InterPro" id="IPR006027">
    <property type="entry name" value="NusB_RsmB_TIM44"/>
</dbReference>
<keyword evidence="8" id="KW-1185">Reference proteome</keyword>
<dbReference type="AlphaFoldDB" id="Q7V9D9"/>
<dbReference type="GO" id="GO:0003723">
    <property type="term" value="F:RNA binding"/>
    <property type="evidence" value="ECO:0007669"/>
    <property type="project" value="UniProtKB-KW"/>
</dbReference>
<dbReference type="Gene3D" id="1.10.940.10">
    <property type="entry name" value="NusB-like"/>
    <property type="match status" value="1"/>
</dbReference>
<dbReference type="Pfam" id="PF01029">
    <property type="entry name" value="NusB"/>
    <property type="match status" value="1"/>
</dbReference>
<dbReference type="InterPro" id="IPR035926">
    <property type="entry name" value="NusB-like_sf"/>
</dbReference>
<dbReference type="eggNOG" id="COG0781">
    <property type="taxonomic scope" value="Bacteria"/>
</dbReference>
<dbReference type="NCBIfam" id="TIGR01951">
    <property type="entry name" value="nusB"/>
    <property type="match status" value="1"/>
</dbReference>
<accession>Q7V9D9</accession>
<organism evidence="7 8">
    <name type="scientific">Prochlorococcus marinus (strain MIT 9313)</name>
    <dbReference type="NCBI Taxonomy" id="74547"/>
    <lineage>
        <taxon>Bacteria</taxon>
        <taxon>Bacillati</taxon>
        <taxon>Cyanobacteriota</taxon>
        <taxon>Cyanophyceae</taxon>
        <taxon>Synechococcales</taxon>
        <taxon>Prochlorococcaceae</taxon>
        <taxon>Prochlorococcus</taxon>
    </lineage>
</organism>
<evidence type="ECO:0000256" key="4">
    <source>
        <dbReference type="ARBA" id="ARBA00023015"/>
    </source>
</evidence>
<evidence type="ECO:0000259" key="6">
    <source>
        <dbReference type="Pfam" id="PF01029"/>
    </source>
</evidence>
<proteinExistence type="inferred from homology"/>
<feature type="domain" description="NusB/RsmB/TIM44" evidence="6">
    <location>
        <begin position="131"/>
        <end position="214"/>
    </location>
</feature>
<name>Q7V9D9_PROMM</name>
<dbReference type="GO" id="GO:0005829">
    <property type="term" value="C:cytosol"/>
    <property type="evidence" value="ECO:0007669"/>
    <property type="project" value="TreeGrafter"/>
</dbReference>
<protein>
    <submittedName>
        <fullName evidence="7">Antitermination protein NusB</fullName>
    </submittedName>
</protein>
<comment type="similarity">
    <text evidence="1">Belongs to the NusB family.</text>
</comment>
<dbReference type="Proteomes" id="UP000001423">
    <property type="component" value="Chromosome"/>
</dbReference>
<sequence>MSSSPPVLVSIMQSRSLARELALLVLGQIPERESSRLKTISLESLLQKAFDTLSQHWREGLDTCAVELENAQQHLLDSEFQDRDSSSTSQVREHLQACLIGAEQVINGVSTSLEISRLLALGNQEQIRLGALERVRLVIEQRNSIDASIDAVMEGWRLSRLPRIDRDILRLAVVDLTALQTPFAVACNEAVELAHRYSDDQGRRMINGVLRRLHDASTMTLA</sequence>
<evidence type="ECO:0000313" key="8">
    <source>
        <dbReference type="Proteomes" id="UP000001423"/>
    </source>
</evidence>
<gene>
    <name evidence="7" type="primary">nusB</name>
    <name evidence="7" type="ordered locus">PMT_0010</name>
</gene>
<dbReference type="GO" id="GO:0006353">
    <property type="term" value="P:DNA-templated transcription termination"/>
    <property type="evidence" value="ECO:0007669"/>
    <property type="project" value="InterPro"/>
</dbReference>
<keyword evidence="2" id="KW-0889">Transcription antitermination</keyword>
<dbReference type="HOGENOM" id="CLU_087843_0_0_3"/>
<dbReference type="SUPFAM" id="SSF48013">
    <property type="entry name" value="NusB-like"/>
    <property type="match status" value="1"/>
</dbReference>
<dbReference type="InterPro" id="IPR011605">
    <property type="entry name" value="NusB_fam"/>
</dbReference>
<reference evidence="7 8" key="1">
    <citation type="journal article" date="2003" name="Nature">
        <title>Genome divergence in two Prochlorococcus ecotypes reflects oceanic niche differentiation.</title>
        <authorList>
            <person name="Rocap G."/>
            <person name="Larimer F.W."/>
            <person name="Lamerdin J.E."/>
            <person name="Malfatti S."/>
            <person name="Chain P."/>
            <person name="Ahlgren N.A."/>
            <person name="Arellano A."/>
            <person name="Coleman M."/>
            <person name="Hauser L."/>
            <person name="Hess W.R."/>
            <person name="Johnson Z.I."/>
            <person name="Land M.L."/>
            <person name="Lindell D."/>
            <person name="Post A.F."/>
            <person name="Regala W."/>
            <person name="Shah M."/>
            <person name="Shaw S.L."/>
            <person name="Steglich C."/>
            <person name="Sullivan M.B."/>
            <person name="Ting C.S."/>
            <person name="Tolonen A."/>
            <person name="Webb E.A."/>
            <person name="Zinser E.R."/>
            <person name="Chisholm S.W."/>
        </authorList>
    </citation>
    <scope>NUCLEOTIDE SEQUENCE [LARGE SCALE GENOMIC DNA]</scope>
    <source>
        <strain evidence="8">MIT 9313</strain>
    </source>
</reference>
<evidence type="ECO:0000256" key="5">
    <source>
        <dbReference type="ARBA" id="ARBA00023163"/>
    </source>
</evidence>
<evidence type="ECO:0000313" key="7">
    <source>
        <dbReference type="EMBL" id="CAE20185.1"/>
    </source>
</evidence>
<evidence type="ECO:0000256" key="1">
    <source>
        <dbReference type="ARBA" id="ARBA00005952"/>
    </source>
</evidence>
<evidence type="ECO:0000256" key="3">
    <source>
        <dbReference type="ARBA" id="ARBA00022884"/>
    </source>
</evidence>
<keyword evidence="4" id="KW-0805">Transcription regulation</keyword>
<keyword evidence="5" id="KW-0804">Transcription</keyword>
<dbReference type="PANTHER" id="PTHR11078">
    <property type="entry name" value="N UTILIZATION SUBSTANCE PROTEIN B-RELATED"/>
    <property type="match status" value="1"/>
</dbReference>
<dbReference type="EMBL" id="BX548175">
    <property type="protein sequence ID" value="CAE20185.1"/>
    <property type="molecule type" value="Genomic_DNA"/>
</dbReference>
<dbReference type="PANTHER" id="PTHR11078:SF3">
    <property type="entry name" value="ANTITERMINATION NUSB DOMAIN-CONTAINING PROTEIN"/>
    <property type="match status" value="1"/>
</dbReference>
<dbReference type="GO" id="GO:0031564">
    <property type="term" value="P:transcription antitermination"/>
    <property type="evidence" value="ECO:0007669"/>
    <property type="project" value="UniProtKB-KW"/>
</dbReference>
<keyword evidence="3" id="KW-0694">RNA-binding</keyword>
<evidence type="ECO:0000256" key="2">
    <source>
        <dbReference type="ARBA" id="ARBA00022814"/>
    </source>
</evidence>
<dbReference type="KEGG" id="pmt:PMT_0010"/>